<dbReference type="Pfam" id="PF06182">
    <property type="entry name" value="ABC2_membrane_6"/>
    <property type="match status" value="1"/>
</dbReference>
<proteinExistence type="predicted"/>
<dbReference type="AlphaFoldDB" id="A0A6S6QYL8"/>
<reference evidence="1 2" key="1">
    <citation type="journal article" date="2016" name="Int. J. Syst. Evol. Microbiol.">
        <title>Descriptions of Anaerotaenia torta gen. nov., sp. nov. and Anaerocolumna cellulosilytica gen. nov., sp. nov. isolated from a methanogenic reactor of cattle waste.</title>
        <authorList>
            <person name="Uek A."/>
            <person name="Ohtaki Y."/>
            <person name="Kaku N."/>
            <person name="Ueki K."/>
        </authorList>
    </citation>
    <scope>NUCLEOTIDE SEQUENCE [LARGE SCALE GENOMIC DNA]</scope>
    <source>
        <strain evidence="1 2">SN021</strain>
    </source>
</reference>
<dbReference type="PANTHER" id="PTHR36832:SF1">
    <property type="entry name" value="SLR1174 PROTEIN"/>
    <property type="match status" value="1"/>
</dbReference>
<dbReference type="KEGG" id="acel:acsn021_24250"/>
<gene>
    <name evidence="1" type="ORF">acsn021_24250</name>
</gene>
<name>A0A6S6QYL8_9FIRM</name>
<keyword evidence="2" id="KW-1185">Reference proteome</keyword>
<sequence length="263" mass="29760">MNLRGGIALIKKSFFSYIASRGFYWTLALGWMMTPLIYMFVWVVIAGQGSVSGFEQSDFISYYTILIFVNQLTYPISHWTVGDNIFNGTFSTWLLRPLPVIYEPIAADIALKIACAPFIVIFIVIIVFLFGFRLSLTITNFLLFIVSLILAQVLRFMFGYTLALLGLITSKINSFLSVNDILVHILAGQIIPTILLPGIIRHISVFTPFRYMLGFPIELIQGKLSAEQINYGLIIQLIWIIIVIIVNRFVWSRGIKHYSSIGG</sequence>
<dbReference type="PANTHER" id="PTHR36832">
    <property type="entry name" value="SLR1174 PROTEIN-RELATED"/>
    <property type="match status" value="1"/>
</dbReference>
<evidence type="ECO:0000313" key="1">
    <source>
        <dbReference type="EMBL" id="BCJ94856.1"/>
    </source>
</evidence>
<protein>
    <submittedName>
        <fullName evidence="1">Uncharacterized protein</fullName>
    </submittedName>
</protein>
<dbReference type="Proteomes" id="UP000515561">
    <property type="component" value="Chromosome"/>
</dbReference>
<dbReference type="InterPro" id="IPR010390">
    <property type="entry name" value="ABC-2_transporter-like"/>
</dbReference>
<accession>A0A6S6QYL8</accession>
<dbReference type="RefSeq" id="WP_184088960.1">
    <property type="nucleotide sequence ID" value="NZ_AP023367.1"/>
</dbReference>
<evidence type="ECO:0000313" key="2">
    <source>
        <dbReference type="Proteomes" id="UP000515561"/>
    </source>
</evidence>
<dbReference type="EMBL" id="AP023367">
    <property type="protein sequence ID" value="BCJ94856.1"/>
    <property type="molecule type" value="Genomic_DNA"/>
</dbReference>
<organism evidence="1 2">
    <name type="scientific">Anaerocolumna cellulosilytica</name>
    <dbReference type="NCBI Taxonomy" id="433286"/>
    <lineage>
        <taxon>Bacteria</taxon>
        <taxon>Bacillati</taxon>
        <taxon>Bacillota</taxon>
        <taxon>Clostridia</taxon>
        <taxon>Lachnospirales</taxon>
        <taxon>Lachnospiraceae</taxon>
        <taxon>Anaerocolumna</taxon>
    </lineage>
</organism>